<keyword evidence="7" id="KW-0645">Protease</keyword>
<dbReference type="GO" id="GO:0016477">
    <property type="term" value="P:cell migration"/>
    <property type="evidence" value="ECO:0007669"/>
    <property type="project" value="TreeGrafter"/>
</dbReference>
<feature type="compositionally biased region" description="Polar residues" evidence="20">
    <location>
        <begin position="114"/>
        <end position="126"/>
    </location>
</feature>
<dbReference type="PANTHER" id="PTHR13367">
    <property type="entry name" value="UBIQUITIN THIOESTERASE"/>
    <property type="match status" value="1"/>
</dbReference>
<dbReference type="CTD" id="54764"/>
<evidence type="ECO:0000256" key="8">
    <source>
        <dbReference type="ARBA" id="ARBA00022687"/>
    </source>
</evidence>
<dbReference type="GeneID" id="116491090"/>
<evidence type="ECO:0000313" key="24">
    <source>
        <dbReference type="RefSeq" id="XP_032046620.1"/>
    </source>
</evidence>
<keyword evidence="10" id="KW-0677">Repeat</keyword>
<keyword evidence="6" id="KW-0963">Cytoplasm</keyword>
<evidence type="ECO:0000256" key="19">
    <source>
        <dbReference type="PROSITE-ProRule" id="PRU00322"/>
    </source>
</evidence>
<evidence type="ECO:0000256" key="1">
    <source>
        <dbReference type="ARBA" id="ARBA00000707"/>
    </source>
</evidence>
<evidence type="ECO:0000256" key="12">
    <source>
        <dbReference type="ARBA" id="ARBA00022786"/>
    </source>
</evidence>
<comment type="catalytic activity">
    <reaction evidence="1">
        <text>Thiol-dependent hydrolysis of ester, thioester, amide, peptide and isopeptide bonds formed by the C-terminal Gly of ubiquitin (a 76-residue protein attached to proteins as an intracellular targeting signal).</text>
        <dbReference type="EC" id="3.4.19.12"/>
    </reaction>
</comment>
<gene>
    <name evidence="24" type="primary">ZRANB1</name>
</gene>
<evidence type="ECO:0000256" key="9">
    <source>
        <dbReference type="ARBA" id="ARBA00022723"/>
    </source>
</evidence>
<keyword evidence="9" id="KW-0479">Metal-binding</keyword>
<protein>
    <recommendedName>
        <fullName evidence="5">ubiquitinyl hydrolase 1</fullName>
        <ecNumber evidence="5">3.4.19.12</ecNumber>
    </recommendedName>
</protein>
<evidence type="ECO:0000256" key="4">
    <source>
        <dbReference type="ARBA" id="ARBA00005865"/>
    </source>
</evidence>
<accession>A0A6J3D8M1</accession>
<evidence type="ECO:0000259" key="22">
    <source>
        <dbReference type="PROSITE" id="PS50802"/>
    </source>
</evidence>
<evidence type="ECO:0000313" key="23">
    <source>
        <dbReference type="Proteomes" id="UP000504639"/>
    </source>
</evidence>
<evidence type="ECO:0000256" key="17">
    <source>
        <dbReference type="ARBA" id="ARBA00023242"/>
    </source>
</evidence>
<evidence type="ECO:0000256" key="14">
    <source>
        <dbReference type="ARBA" id="ARBA00022807"/>
    </source>
</evidence>
<dbReference type="RefSeq" id="XP_032046620.1">
    <property type="nucleotide sequence ID" value="XM_032190729.1"/>
</dbReference>
<comment type="similarity">
    <text evidence="4">Belongs to the peptidase C64 family.</text>
</comment>
<dbReference type="Pfam" id="PF02338">
    <property type="entry name" value="OTU"/>
    <property type="match status" value="1"/>
</dbReference>
<sequence>MTERGIKWACEYCTYENWPSAIKCTMCRAQRPSGTIITEDPFKSGSSDIGRDWDPTSTEGGSSPLICPDSSARPRVKSSYSMESANKWSCHMCTYLNWPRAIRCTQCLSQRRTRSPTESPQSSGSGSRPVPFSVDPCEEYNDRNKLNTRAQHWTCSVCTYENWAKARKCVVCDHPRPNNIEAIELADTDEASSIINEQDRARWRGSCSSGNSQRRSPPTTKRESDVKMDFQRIELAGAVGSKEELEVDFKKLKQIKNRMKKTDWLFLNACVGVVEGDLAAVEAYKSSGGDIARQLTADEVRLLNRPSAFDVGYTLVHLAIRFQRQDMLAILLTEVSQHAAKCIPAMVCPEVTEQIRREIAASLHQRKGDFACYFLTDLVTFTLPADIEDLPPTVQEKLFDEVLDRDVQKELEEESPIINWSLELGTRLDSRLYALWNRTAGDCLLDSVLQATWGIYDKDSVLRKALHDSLHDCSHWFYTRWKEWESWYSQSFGLHFSLREEQWQEDWAFILSLASQPGASLEQTHIFVLAHILRRPIIVYGVKYFKSFRGETLGYTRFQGVYLPLLWEQSFCWKSPIALGYTRGHFSALVAMENDGYGNRGAGANLNTDDDVTVTFLPLVDSERKLLHIHFLSAQEIGNEEQQEKLLREWLDCCVTEGGVLVAMQKSSRRRNHPLVTQMVEKWLDRYRQIRPCTSLSDGEEDEDDDDE</sequence>
<feature type="region of interest" description="Disordered" evidence="20">
    <location>
        <begin position="200"/>
        <end position="225"/>
    </location>
</feature>
<evidence type="ECO:0000256" key="20">
    <source>
        <dbReference type="SAM" id="MobiDB-lite"/>
    </source>
</evidence>
<dbReference type="GO" id="GO:0008270">
    <property type="term" value="F:zinc ion binding"/>
    <property type="evidence" value="ECO:0007669"/>
    <property type="project" value="UniProtKB-KW"/>
</dbReference>
<dbReference type="Pfam" id="PF00641">
    <property type="entry name" value="Zn_ribbon_RanBP"/>
    <property type="match status" value="2"/>
</dbReference>
<evidence type="ECO:0000256" key="16">
    <source>
        <dbReference type="ARBA" id="ARBA00023043"/>
    </source>
</evidence>
<evidence type="ECO:0000256" key="11">
    <source>
        <dbReference type="ARBA" id="ARBA00022771"/>
    </source>
</evidence>
<dbReference type="InterPro" id="IPR041294">
    <property type="entry name" value="AnkUBD"/>
</dbReference>
<feature type="region of interest" description="Disordered" evidence="20">
    <location>
        <begin position="38"/>
        <end position="73"/>
    </location>
</feature>
<dbReference type="Gene3D" id="4.10.1060.10">
    <property type="entry name" value="Zinc finger, RanBP2-type"/>
    <property type="match status" value="3"/>
</dbReference>
<evidence type="ECO:0000256" key="2">
    <source>
        <dbReference type="ARBA" id="ARBA00004123"/>
    </source>
</evidence>
<comment type="subcellular location">
    <subcellularLocation>
        <location evidence="3">Cytoplasm</location>
    </subcellularLocation>
    <subcellularLocation>
        <location evidence="2">Nucleus</location>
    </subcellularLocation>
</comment>
<dbReference type="FunCoup" id="A0A6J3D8M1">
    <property type="interactions" value="89"/>
</dbReference>
<dbReference type="GO" id="GO:0007010">
    <property type="term" value="P:cytoskeleton organization"/>
    <property type="evidence" value="ECO:0007669"/>
    <property type="project" value="TreeGrafter"/>
</dbReference>
<dbReference type="Proteomes" id="UP000504639">
    <property type="component" value="Chromosome 7"/>
</dbReference>
<evidence type="ECO:0000256" key="6">
    <source>
        <dbReference type="ARBA" id="ARBA00022490"/>
    </source>
</evidence>
<evidence type="ECO:0000256" key="5">
    <source>
        <dbReference type="ARBA" id="ARBA00012759"/>
    </source>
</evidence>
<feature type="compositionally biased region" description="Polar residues" evidence="20">
    <location>
        <begin position="206"/>
        <end position="219"/>
    </location>
</feature>
<keyword evidence="15" id="KW-0862">Zinc</keyword>
<keyword evidence="14" id="KW-0788">Thiol protease</keyword>
<dbReference type="FunFam" id="1.25.40.560:FF:000001">
    <property type="entry name" value="ubiquitin thioesterase ZRANB1 isoform X1"/>
    <property type="match status" value="1"/>
</dbReference>
<evidence type="ECO:0000256" key="10">
    <source>
        <dbReference type="ARBA" id="ARBA00022737"/>
    </source>
</evidence>
<proteinExistence type="inferred from homology"/>
<dbReference type="InterPro" id="IPR001876">
    <property type="entry name" value="Znf_RanBP2"/>
</dbReference>
<dbReference type="InterPro" id="IPR036443">
    <property type="entry name" value="Znf_RanBP2_sf"/>
</dbReference>
<dbReference type="Pfam" id="PF18418">
    <property type="entry name" value="AnkUBD"/>
    <property type="match status" value="1"/>
</dbReference>
<keyword evidence="8" id="KW-0879">Wnt signaling pathway</keyword>
<dbReference type="CDD" id="cd22767">
    <property type="entry name" value="OTU_ZRANB1"/>
    <property type="match status" value="1"/>
</dbReference>
<reference evidence="24" key="1">
    <citation type="submission" date="2025-08" db="UniProtKB">
        <authorList>
            <consortium name="RefSeq"/>
        </authorList>
    </citation>
    <scope>IDENTIFICATION</scope>
    <source>
        <tissue evidence="24">Lung</tissue>
    </source>
</reference>
<dbReference type="InParanoid" id="A0A6J3D8M1"/>
<feature type="region of interest" description="Disordered" evidence="20">
    <location>
        <begin position="114"/>
        <end position="134"/>
    </location>
</feature>
<dbReference type="SMART" id="SM00547">
    <property type="entry name" value="ZnF_RBZ"/>
    <property type="match status" value="3"/>
</dbReference>
<dbReference type="InterPro" id="IPR049768">
    <property type="entry name" value="ZRANB1_OTU"/>
</dbReference>
<dbReference type="GO" id="GO:0004843">
    <property type="term" value="F:cysteine-type deubiquitinase activity"/>
    <property type="evidence" value="ECO:0007669"/>
    <property type="project" value="UniProtKB-EC"/>
</dbReference>
<dbReference type="SUPFAM" id="SSF90209">
    <property type="entry name" value="Ran binding protein zinc finger-like"/>
    <property type="match status" value="3"/>
</dbReference>
<evidence type="ECO:0000256" key="3">
    <source>
        <dbReference type="ARBA" id="ARBA00004496"/>
    </source>
</evidence>
<dbReference type="GO" id="GO:0035523">
    <property type="term" value="P:protein K29-linked deubiquitination"/>
    <property type="evidence" value="ECO:0007669"/>
    <property type="project" value="TreeGrafter"/>
</dbReference>
<dbReference type="GO" id="GO:1990168">
    <property type="term" value="P:protein K33-linked deubiquitination"/>
    <property type="evidence" value="ECO:0007669"/>
    <property type="project" value="TreeGrafter"/>
</dbReference>
<dbReference type="GO" id="GO:0030177">
    <property type="term" value="P:positive regulation of Wnt signaling pathway"/>
    <property type="evidence" value="ECO:0007669"/>
    <property type="project" value="TreeGrafter"/>
</dbReference>
<dbReference type="GO" id="GO:0071947">
    <property type="term" value="P:protein deubiquitination involved in ubiquitin-dependent protein catabolic process"/>
    <property type="evidence" value="ECO:0007669"/>
    <property type="project" value="TreeGrafter"/>
</dbReference>
<feature type="domain" description="RanBP2-type" evidence="21">
    <location>
        <begin position="3"/>
        <end position="33"/>
    </location>
</feature>
<dbReference type="InterPro" id="IPR003323">
    <property type="entry name" value="OTU_dom"/>
</dbReference>
<comment type="function">
    <text evidence="18">Ubiquitin thioesterase, which specifically hydrolyzes 'Lys-29'-linked and 'Lys-33'-linked diubiquitin. Also cleaves 'Lys-63'-linked chains, but with 40-fold less efficiency compared to 'Lys-29'-linked ones. Positive regulator of the Wnt signaling pathway that deubiquitinates APC protein, a negative regulator of Wnt-mediated transcription. Acts as a regulator of autophagy by mediating deubiquitination of PIK3C3/VPS34, thereby promoting autophagosome maturation. Plays a role in the regulation of cell morphology and cytoskeletal organization. Required in the stress fiber dynamics and cell migration.</text>
</comment>
<dbReference type="EC" id="3.4.19.12" evidence="5"/>
<keyword evidence="12" id="KW-0833">Ubl conjugation pathway</keyword>
<dbReference type="GO" id="GO:0016055">
    <property type="term" value="P:Wnt signaling pathway"/>
    <property type="evidence" value="ECO:0007669"/>
    <property type="project" value="UniProtKB-KW"/>
</dbReference>
<evidence type="ECO:0000256" key="18">
    <source>
        <dbReference type="ARBA" id="ARBA00059005"/>
    </source>
</evidence>
<feature type="domain" description="RanBP2-type" evidence="21">
    <location>
        <begin position="84"/>
        <end position="113"/>
    </location>
</feature>
<evidence type="ECO:0000256" key="13">
    <source>
        <dbReference type="ARBA" id="ARBA00022801"/>
    </source>
</evidence>
<keyword evidence="11 19" id="KW-0863">Zinc-finger</keyword>
<organism evidence="23 24">
    <name type="scientific">Aythya fuligula</name>
    <name type="common">Tufted duck</name>
    <name type="synonym">Anas fuligula</name>
    <dbReference type="NCBI Taxonomy" id="219594"/>
    <lineage>
        <taxon>Eukaryota</taxon>
        <taxon>Metazoa</taxon>
        <taxon>Chordata</taxon>
        <taxon>Craniata</taxon>
        <taxon>Vertebrata</taxon>
        <taxon>Euteleostomi</taxon>
        <taxon>Archelosauria</taxon>
        <taxon>Archosauria</taxon>
        <taxon>Dinosauria</taxon>
        <taxon>Saurischia</taxon>
        <taxon>Theropoda</taxon>
        <taxon>Coelurosauria</taxon>
        <taxon>Aves</taxon>
        <taxon>Neognathae</taxon>
        <taxon>Galloanserae</taxon>
        <taxon>Anseriformes</taxon>
        <taxon>Anatidae</taxon>
        <taxon>Aythyinae</taxon>
        <taxon>Aythya</taxon>
    </lineage>
</organism>
<dbReference type="PROSITE" id="PS50802">
    <property type="entry name" value="OTU"/>
    <property type="match status" value="1"/>
</dbReference>
<name>A0A6J3D8M1_AYTFU</name>
<evidence type="ECO:0000256" key="15">
    <source>
        <dbReference type="ARBA" id="ARBA00022833"/>
    </source>
</evidence>
<evidence type="ECO:0000256" key="7">
    <source>
        <dbReference type="ARBA" id="ARBA00022670"/>
    </source>
</evidence>
<dbReference type="FunFam" id="4.10.1060.10:FF:000012">
    <property type="entry name" value="ubiquitin thioesterase ZRANB1 isoform X1"/>
    <property type="match status" value="1"/>
</dbReference>
<dbReference type="FunFam" id="4.10.1060.10:FF:000006">
    <property type="entry name" value="ubiquitin thioesterase ZRANB1 isoform X1"/>
    <property type="match status" value="1"/>
</dbReference>
<feature type="domain" description="RanBP2-type" evidence="21">
    <location>
        <begin position="149"/>
        <end position="178"/>
    </location>
</feature>
<keyword evidence="16" id="KW-0040">ANK repeat</keyword>
<dbReference type="PROSITE" id="PS50199">
    <property type="entry name" value="ZF_RANBP2_2"/>
    <property type="match status" value="3"/>
</dbReference>
<dbReference type="Gene3D" id="1.25.40.560">
    <property type="match status" value="1"/>
</dbReference>
<dbReference type="GO" id="GO:0070530">
    <property type="term" value="F:K63-linked polyubiquitin modification-dependent protein binding"/>
    <property type="evidence" value="ECO:0007669"/>
    <property type="project" value="TreeGrafter"/>
</dbReference>
<dbReference type="FunFam" id="4.10.1060.10:FF:000011">
    <property type="entry name" value="ubiquitin thioesterase ZRANB1 isoform X1"/>
    <property type="match status" value="1"/>
</dbReference>
<dbReference type="PANTHER" id="PTHR13367:SF28">
    <property type="entry name" value="UBIQUITIN THIOESTERASE ZRANB1"/>
    <property type="match status" value="1"/>
</dbReference>
<dbReference type="AlphaFoldDB" id="A0A6J3D8M1"/>
<keyword evidence="23" id="KW-1185">Reference proteome</keyword>
<feature type="domain" description="OTU" evidence="22">
    <location>
        <begin position="432"/>
        <end position="592"/>
    </location>
</feature>
<dbReference type="GO" id="GO:0005634">
    <property type="term" value="C:nucleus"/>
    <property type="evidence" value="ECO:0007669"/>
    <property type="project" value="UniProtKB-SubCell"/>
</dbReference>
<keyword evidence="17" id="KW-0539">Nucleus</keyword>
<dbReference type="KEGG" id="aful:116491090"/>
<evidence type="ECO:0000259" key="21">
    <source>
        <dbReference type="PROSITE" id="PS50199"/>
    </source>
</evidence>
<keyword evidence="13" id="KW-0378">Hydrolase</keyword>
<dbReference type="PROSITE" id="PS01358">
    <property type="entry name" value="ZF_RANBP2_1"/>
    <property type="match status" value="3"/>
</dbReference>
<dbReference type="GO" id="GO:0005737">
    <property type="term" value="C:cytoplasm"/>
    <property type="evidence" value="ECO:0007669"/>
    <property type="project" value="UniProtKB-SubCell"/>
</dbReference>
<dbReference type="InterPro" id="IPR051346">
    <property type="entry name" value="OTU_Deubiquitinase"/>
</dbReference>